<organism evidence="1 2">
    <name type="scientific">Aerophobetes bacterium</name>
    <dbReference type="NCBI Taxonomy" id="2030807"/>
    <lineage>
        <taxon>Bacteria</taxon>
        <taxon>Candidatus Aerophobota</taxon>
    </lineage>
</organism>
<feature type="non-terminal residue" evidence="1">
    <location>
        <position position="1"/>
    </location>
</feature>
<name>A0A523RPD0_UNCAE</name>
<dbReference type="Proteomes" id="UP000316360">
    <property type="component" value="Unassembled WGS sequence"/>
</dbReference>
<dbReference type="InterPro" id="IPR003749">
    <property type="entry name" value="ThiS/MoaD-like"/>
</dbReference>
<protein>
    <submittedName>
        <fullName evidence="1">MoaD/ThiS family protein</fullName>
    </submittedName>
</protein>
<dbReference type="SUPFAM" id="SSF54285">
    <property type="entry name" value="MoaD/ThiS"/>
    <property type="match status" value="1"/>
</dbReference>
<proteinExistence type="predicted"/>
<dbReference type="EMBL" id="SOKJ01000420">
    <property type="protein sequence ID" value="TET07529.1"/>
    <property type="molecule type" value="Genomic_DNA"/>
</dbReference>
<evidence type="ECO:0000313" key="2">
    <source>
        <dbReference type="Proteomes" id="UP000316360"/>
    </source>
</evidence>
<dbReference type="InterPro" id="IPR016155">
    <property type="entry name" value="Mopterin_synth/thiamin_S_b"/>
</dbReference>
<dbReference type="Gene3D" id="3.10.20.30">
    <property type="match status" value="1"/>
</dbReference>
<comment type="caution">
    <text evidence="1">The sequence shown here is derived from an EMBL/GenBank/DDBJ whole genome shotgun (WGS) entry which is preliminary data.</text>
</comment>
<reference evidence="1 2" key="1">
    <citation type="submission" date="2019-03" db="EMBL/GenBank/DDBJ databases">
        <title>Metabolic potential of uncultured bacteria and archaea associated with petroleum seepage in deep-sea sediments.</title>
        <authorList>
            <person name="Dong X."/>
            <person name="Hubert C."/>
        </authorList>
    </citation>
    <scope>NUCLEOTIDE SEQUENCE [LARGE SCALE GENOMIC DNA]</scope>
    <source>
        <strain evidence="1">E44_bin7</strain>
    </source>
</reference>
<dbReference type="InterPro" id="IPR012675">
    <property type="entry name" value="Beta-grasp_dom_sf"/>
</dbReference>
<gene>
    <name evidence="1" type="ORF">E3J84_07375</name>
</gene>
<dbReference type="Pfam" id="PF02597">
    <property type="entry name" value="ThiS"/>
    <property type="match status" value="1"/>
</dbReference>
<evidence type="ECO:0000313" key="1">
    <source>
        <dbReference type="EMBL" id="TET07529.1"/>
    </source>
</evidence>
<accession>A0A523RPD0</accession>
<sequence length="91" mass="10429">RELNLEFTMEDLPHKKIKLEIQVVGHIKEFFPGERFSLELENPLTIRDILRRLKAKEELVGMVTVNGEPRDKDYVPGDGDKIMFMAFAAGG</sequence>
<dbReference type="AlphaFoldDB" id="A0A523RPD0"/>